<dbReference type="EMBL" id="FOES01000007">
    <property type="protein sequence ID" value="SEQ13703.1"/>
    <property type="molecule type" value="Genomic_DNA"/>
</dbReference>
<dbReference type="GO" id="GO:0016787">
    <property type="term" value="F:hydrolase activity"/>
    <property type="evidence" value="ECO:0007669"/>
    <property type="project" value="UniProtKB-KW"/>
</dbReference>
<dbReference type="CDD" id="cd00431">
    <property type="entry name" value="cysteine_hydrolases"/>
    <property type="match status" value="1"/>
</dbReference>
<dbReference type="Pfam" id="PF00857">
    <property type="entry name" value="Isochorismatase"/>
    <property type="match status" value="1"/>
</dbReference>
<dbReference type="InterPro" id="IPR036380">
    <property type="entry name" value="Isochorismatase-like_sf"/>
</dbReference>
<proteinExistence type="inferred from homology"/>
<dbReference type="InterPro" id="IPR000868">
    <property type="entry name" value="Isochorismatase-like_dom"/>
</dbReference>
<protein>
    <submittedName>
        <fullName evidence="4">Nicotinamidase-related amidase</fullName>
    </submittedName>
</protein>
<evidence type="ECO:0000256" key="1">
    <source>
        <dbReference type="ARBA" id="ARBA00006336"/>
    </source>
</evidence>
<name>A0A1H9DLT6_9BACI</name>
<dbReference type="Proteomes" id="UP000199427">
    <property type="component" value="Unassembled WGS sequence"/>
</dbReference>
<dbReference type="RefSeq" id="WP_091773011.1">
    <property type="nucleotide sequence ID" value="NZ_FOES01000007.1"/>
</dbReference>
<evidence type="ECO:0000259" key="3">
    <source>
        <dbReference type="Pfam" id="PF00857"/>
    </source>
</evidence>
<evidence type="ECO:0000256" key="2">
    <source>
        <dbReference type="ARBA" id="ARBA00022801"/>
    </source>
</evidence>
<dbReference type="SUPFAM" id="SSF52499">
    <property type="entry name" value="Isochorismatase-like hydrolases"/>
    <property type="match status" value="1"/>
</dbReference>
<reference evidence="4 5" key="1">
    <citation type="submission" date="2016-10" db="EMBL/GenBank/DDBJ databases">
        <authorList>
            <person name="de Groot N.N."/>
        </authorList>
    </citation>
    <scope>NUCLEOTIDE SEQUENCE [LARGE SCALE GENOMIC DNA]</scope>
    <source>
        <strain evidence="4 5">DSM 21633</strain>
    </source>
</reference>
<dbReference type="STRING" id="571933.SAMN05216362_10738"/>
<gene>
    <name evidence="4" type="ORF">SAMN05216362_10738</name>
</gene>
<evidence type="ECO:0000313" key="4">
    <source>
        <dbReference type="EMBL" id="SEQ13703.1"/>
    </source>
</evidence>
<dbReference type="Gene3D" id="3.40.50.850">
    <property type="entry name" value="Isochorismatase-like"/>
    <property type="match status" value="1"/>
</dbReference>
<dbReference type="InterPro" id="IPR050272">
    <property type="entry name" value="Isochorismatase-like_hydrls"/>
</dbReference>
<keyword evidence="5" id="KW-1185">Reference proteome</keyword>
<comment type="similarity">
    <text evidence="1">Belongs to the isochorismatase family.</text>
</comment>
<dbReference type="OrthoDB" id="9785724at2"/>
<keyword evidence="2" id="KW-0378">Hydrolase</keyword>
<feature type="domain" description="Isochorismatase-like" evidence="3">
    <location>
        <begin position="3"/>
        <end position="139"/>
    </location>
</feature>
<dbReference type="PANTHER" id="PTHR43540">
    <property type="entry name" value="PEROXYUREIDOACRYLATE/UREIDOACRYLATE AMIDOHYDROLASE-RELATED"/>
    <property type="match status" value="1"/>
</dbReference>
<dbReference type="AlphaFoldDB" id="A0A1H9DLT6"/>
<sequence length="180" mass="21006">MKALLVIDVQNVIVNFKDFRNELINIEKIINDFKSQQLPVIFVRNISGDENNPFYYKSKDSKIYEPLLEYADYTIEKKTPSSFFQTKLENMLRNLNVNQLFITGFNTEFCCMFTAISAFDRGYKVSLIEDATGTVNDANTYEMPGLDIRDFVGTALHWSNTIEVLDFEEYRDKYGKMTNY</sequence>
<accession>A0A1H9DLT6</accession>
<dbReference type="PANTHER" id="PTHR43540:SF6">
    <property type="entry name" value="ISOCHORISMATASE-LIKE DOMAIN-CONTAINING PROTEIN"/>
    <property type="match status" value="1"/>
</dbReference>
<organism evidence="4 5">
    <name type="scientific">Piscibacillus halophilus</name>
    <dbReference type="NCBI Taxonomy" id="571933"/>
    <lineage>
        <taxon>Bacteria</taxon>
        <taxon>Bacillati</taxon>
        <taxon>Bacillota</taxon>
        <taxon>Bacilli</taxon>
        <taxon>Bacillales</taxon>
        <taxon>Bacillaceae</taxon>
        <taxon>Piscibacillus</taxon>
    </lineage>
</organism>
<evidence type="ECO:0000313" key="5">
    <source>
        <dbReference type="Proteomes" id="UP000199427"/>
    </source>
</evidence>